<dbReference type="Proteomes" id="UP001642484">
    <property type="component" value="Unassembled WGS sequence"/>
</dbReference>
<evidence type="ECO:0000313" key="2">
    <source>
        <dbReference type="EMBL" id="CAK9048944.1"/>
    </source>
</evidence>
<dbReference type="EMBL" id="CAXAMN010016725">
    <property type="protein sequence ID" value="CAK9048944.1"/>
    <property type="molecule type" value="Genomic_DNA"/>
</dbReference>
<comment type="caution">
    <text evidence="2">The sequence shown here is derived from an EMBL/GenBank/DDBJ whole genome shotgun (WGS) entry which is preliminary data.</text>
</comment>
<name>A0ABP0MBR5_9DINO</name>
<proteinExistence type="predicted"/>
<dbReference type="EMBL" id="CAXAMN010016714">
    <property type="protein sequence ID" value="CAK9048934.1"/>
    <property type="molecule type" value="Genomic_DNA"/>
</dbReference>
<organism evidence="2 3">
    <name type="scientific">Durusdinium trenchii</name>
    <dbReference type="NCBI Taxonomy" id="1381693"/>
    <lineage>
        <taxon>Eukaryota</taxon>
        <taxon>Sar</taxon>
        <taxon>Alveolata</taxon>
        <taxon>Dinophyceae</taxon>
        <taxon>Suessiales</taxon>
        <taxon>Symbiodiniaceae</taxon>
        <taxon>Durusdinium</taxon>
    </lineage>
</organism>
<keyword evidence="3" id="KW-1185">Reference proteome</keyword>
<evidence type="ECO:0000313" key="3">
    <source>
        <dbReference type="Proteomes" id="UP001642484"/>
    </source>
</evidence>
<accession>A0ABP0MBR5</accession>
<reference evidence="2 3" key="1">
    <citation type="submission" date="2024-02" db="EMBL/GenBank/DDBJ databases">
        <authorList>
            <person name="Chen Y."/>
            <person name="Shah S."/>
            <person name="Dougan E. K."/>
            <person name="Thang M."/>
            <person name="Chan C."/>
        </authorList>
    </citation>
    <scope>NUCLEOTIDE SEQUENCE [LARGE SCALE GENOMIC DNA]</scope>
</reference>
<sequence length="819" mass="92670">MEKGEVSNMLGSLKCSKDPAKQELLAYYKGLSRFDSQKAELLKKWKADKSCKWLGEYKESRTQKASTTNEELSGFATKIIQILRYGVAELLKLPVDSGELKVILKELPQDDKWDINVPVERGYSKAGLVRYHLEGVKALISTKAEDSYTEEVSHSKAGSVQKAAGKTLELENVKKENPLREQLAAKMQVAESGKLALEKVHSQSQDVVLMLNQKSTTDPAFKAKYTELTTLCSNLGTSVQKVREAIFKTKQIPADKVTQTDLDDFCTNLENWSTLLDVARSQVRKANQLLSQPHMFHKNALPQLDDAPDPHRRLRANLRDLFLTNQVSAERASSLLTDAHGAGVEAMDDVAHLHQKGSRNVHRDLLRKFVKKGKHWPKAYWALIDFWHPKKQVVQKEWLAFLLPHEWLCKFLKQAGSFEKLASWEGLGPQGQRDCLRACSELGTASLIPLALWADGVPYNWDRSQSLEVMNLALPGVPEWANLRIPFTCFDHSRLAPNTFDQIFGVLVWSLQSLAAGFHPLHRHDEQLWRPSDASRRKLAGQHLGLRAVLLWVKADWKAFKEIFSFPGWQGHEGICWLCKATLLDMRTKTSTKGMALDHWGFLHRQVHVYGKPVSTLLAAPTLRIHQFGPDWLHTMDQGCAADFLGNLFLWVVLPKLPGASKDERIRQLFLLVQKYYTDHAIQQRYSNLTIKMLQKKSGQPPKLRGRASEVKGLVLFGKLMADVHCQDNHPVEHTVKIAASHLKNLYDIVWMKPKLHLMEELCEKQTDNPLDHSTFRDEDWGGAAARWARRRAGPASAASTSNNVISKFCANNALPRLC</sequence>
<gene>
    <name evidence="1" type="ORF">CCMP2556_LOCUS25134</name>
    <name evidence="2" type="ORF">CCMP2556_LOCUS25138</name>
</gene>
<protein>
    <submittedName>
        <fullName evidence="2">Uncharacterized protein</fullName>
    </submittedName>
</protein>
<evidence type="ECO:0000313" key="1">
    <source>
        <dbReference type="EMBL" id="CAK9048934.1"/>
    </source>
</evidence>